<dbReference type="OMA" id="ANPTECT"/>
<evidence type="ECO:0000313" key="3">
    <source>
        <dbReference type="EMBL" id="EKM81357.1"/>
    </source>
</evidence>
<accession>K5XDV5</accession>
<protein>
    <submittedName>
        <fullName evidence="3">Uncharacterized protein</fullName>
    </submittedName>
</protein>
<sequence length="421" mass="47489">MNHFGKGFRNFFVFTKKKAETDVNSQDANELQNRRRQRNQVKQSKPRVDDGLSSSTRRRSIFNPFPSSTSKKDKARDRLDAPTRGGKSEKSPRYEIIQQHLHDIGRLSDNHTRLQVKIRAKEAEIENLRNEGRDAKWKDGLYEQRMKEHASAQASINTGSASDVDIMKLVKQLNSEIVAIATLATKAPARDTRSSSLETIPNLLGEKFSMSFKNSGNRLAMGLARALLQIFLVQRCETFIHSWCLGNPEFDVIFNEFYNRIYKKEEQRVAGKWRQITFGQLPHDHKAFQIEVASKLMDLSSCAGWEGDVQEISARMDVLFNLAAKIRKHVKEEIISADIQPWAAVSRAKFDSKDMKNVGEEFDLSQVANPTECTVLGCTELGLAIRQAAAGASSEMKNVKSRARVVLNESLGVGQPYASKL</sequence>
<proteinExistence type="predicted"/>
<dbReference type="STRING" id="597362.K5XDV5"/>
<evidence type="ECO:0000313" key="4">
    <source>
        <dbReference type="Proteomes" id="UP000008493"/>
    </source>
</evidence>
<gene>
    <name evidence="3" type="ORF">AGABI1DRAFT_127365</name>
</gene>
<feature type="coiled-coil region" evidence="1">
    <location>
        <begin position="111"/>
        <end position="138"/>
    </location>
</feature>
<evidence type="ECO:0000256" key="2">
    <source>
        <dbReference type="SAM" id="MobiDB-lite"/>
    </source>
</evidence>
<keyword evidence="1" id="KW-0175">Coiled coil</keyword>
<feature type="compositionally biased region" description="Basic and acidic residues" evidence="2">
    <location>
        <begin position="70"/>
        <end position="93"/>
    </location>
</feature>
<dbReference type="AlphaFoldDB" id="K5XDV5"/>
<dbReference type="EMBL" id="JH971388">
    <property type="protein sequence ID" value="EKM81357.1"/>
    <property type="molecule type" value="Genomic_DNA"/>
</dbReference>
<dbReference type="GeneID" id="18826658"/>
<dbReference type="HOGENOM" id="CLU_652072_0_0_1"/>
<name>K5XDV5_AGABU</name>
<dbReference type="InParanoid" id="K5XDV5"/>
<dbReference type="Proteomes" id="UP000008493">
    <property type="component" value="Unassembled WGS sequence"/>
</dbReference>
<dbReference type="KEGG" id="abp:AGABI1DRAFT127365"/>
<organism evidence="3 4">
    <name type="scientific">Agaricus bisporus var. burnettii (strain JB137-S8 / ATCC MYA-4627 / FGSC 10392)</name>
    <name type="common">White button mushroom</name>
    <dbReference type="NCBI Taxonomy" id="597362"/>
    <lineage>
        <taxon>Eukaryota</taxon>
        <taxon>Fungi</taxon>
        <taxon>Dikarya</taxon>
        <taxon>Basidiomycota</taxon>
        <taxon>Agaricomycotina</taxon>
        <taxon>Agaricomycetes</taxon>
        <taxon>Agaricomycetidae</taxon>
        <taxon>Agaricales</taxon>
        <taxon>Agaricineae</taxon>
        <taxon>Agaricaceae</taxon>
        <taxon>Agaricus</taxon>
    </lineage>
</organism>
<feature type="compositionally biased region" description="Polar residues" evidence="2">
    <location>
        <begin position="22"/>
        <end position="31"/>
    </location>
</feature>
<keyword evidence="4" id="KW-1185">Reference proteome</keyword>
<evidence type="ECO:0000256" key="1">
    <source>
        <dbReference type="SAM" id="Coils"/>
    </source>
</evidence>
<dbReference type="RefSeq" id="XP_007328792.1">
    <property type="nucleotide sequence ID" value="XM_007328730.1"/>
</dbReference>
<feature type="region of interest" description="Disordered" evidence="2">
    <location>
        <begin position="22"/>
        <end position="94"/>
    </location>
</feature>
<dbReference type="OrthoDB" id="3028765at2759"/>
<reference evidence="4" key="1">
    <citation type="journal article" date="2012" name="Proc. Natl. Acad. Sci. U.S.A.">
        <title>Genome sequence of the button mushroom Agaricus bisporus reveals mechanisms governing adaptation to a humic-rich ecological niche.</title>
        <authorList>
            <person name="Morin E."/>
            <person name="Kohler A."/>
            <person name="Baker A.R."/>
            <person name="Foulongne-Oriol M."/>
            <person name="Lombard V."/>
            <person name="Nagy L.G."/>
            <person name="Ohm R.A."/>
            <person name="Patyshakuliyeva A."/>
            <person name="Brun A."/>
            <person name="Aerts A.L."/>
            <person name="Bailey A.M."/>
            <person name="Billette C."/>
            <person name="Coutinho P.M."/>
            <person name="Deakin G."/>
            <person name="Doddapaneni H."/>
            <person name="Floudas D."/>
            <person name="Grimwood J."/>
            <person name="Hilden K."/>
            <person name="Kuees U."/>
            <person name="LaButti K.M."/>
            <person name="Lapidus A."/>
            <person name="Lindquist E.A."/>
            <person name="Lucas S.M."/>
            <person name="Murat C."/>
            <person name="Riley R.W."/>
            <person name="Salamov A.A."/>
            <person name="Schmutz J."/>
            <person name="Subramanian V."/>
            <person name="Woesten H.A.B."/>
            <person name="Xu J."/>
            <person name="Eastwood D.C."/>
            <person name="Foster G.D."/>
            <person name="Sonnenberg A.S."/>
            <person name="Cullen D."/>
            <person name="de Vries R.P."/>
            <person name="Lundell T."/>
            <person name="Hibbett D.S."/>
            <person name="Henrissat B."/>
            <person name="Burton K.S."/>
            <person name="Kerrigan R.W."/>
            <person name="Challen M.P."/>
            <person name="Grigoriev I.V."/>
            <person name="Martin F."/>
        </authorList>
    </citation>
    <scope>NUCLEOTIDE SEQUENCE [LARGE SCALE GENOMIC DNA]</scope>
    <source>
        <strain evidence="4">JB137-S8 / ATCC MYA-4627 / FGSC 10392</strain>
    </source>
</reference>